<proteinExistence type="predicted"/>
<dbReference type="InterPro" id="IPR000524">
    <property type="entry name" value="Tscrpt_reg_HTH_GntR"/>
</dbReference>
<evidence type="ECO:0000256" key="3">
    <source>
        <dbReference type="ARBA" id="ARBA00023163"/>
    </source>
</evidence>
<keyword evidence="3" id="KW-0804">Transcription</keyword>
<dbReference type="InterPro" id="IPR036388">
    <property type="entry name" value="WH-like_DNA-bd_sf"/>
</dbReference>
<evidence type="ECO:0000313" key="6">
    <source>
        <dbReference type="EMBL" id="TQM01026.1"/>
    </source>
</evidence>
<evidence type="ECO:0000259" key="5">
    <source>
        <dbReference type="PROSITE" id="PS50949"/>
    </source>
</evidence>
<organism evidence="6 7">
    <name type="scientific">Actinoallomurus bryophytorum</name>
    <dbReference type="NCBI Taxonomy" id="1490222"/>
    <lineage>
        <taxon>Bacteria</taxon>
        <taxon>Bacillati</taxon>
        <taxon>Actinomycetota</taxon>
        <taxon>Actinomycetes</taxon>
        <taxon>Streptosporangiales</taxon>
        <taxon>Thermomonosporaceae</taxon>
        <taxon>Actinoallomurus</taxon>
    </lineage>
</organism>
<dbReference type="SUPFAM" id="SSF46785">
    <property type="entry name" value="Winged helix' DNA-binding domain"/>
    <property type="match status" value="1"/>
</dbReference>
<dbReference type="Pfam" id="PF00392">
    <property type="entry name" value="GntR"/>
    <property type="match status" value="1"/>
</dbReference>
<dbReference type="Pfam" id="PF07729">
    <property type="entry name" value="FCD"/>
    <property type="match status" value="1"/>
</dbReference>
<dbReference type="SMART" id="SM00895">
    <property type="entry name" value="FCD"/>
    <property type="match status" value="1"/>
</dbReference>
<dbReference type="SMART" id="SM00345">
    <property type="entry name" value="HTH_GNTR"/>
    <property type="match status" value="1"/>
</dbReference>
<feature type="compositionally biased region" description="Polar residues" evidence="4">
    <location>
        <begin position="1"/>
        <end position="11"/>
    </location>
</feature>
<accession>A0A543CV89</accession>
<reference evidence="6 7" key="1">
    <citation type="submission" date="2019-06" db="EMBL/GenBank/DDBJ databases">
        <title>Sequencing the genomes of 1000 actinobacteria strains.</title>
        <authorList>
            <person name="Klenk H.-P."/>
        </authorList>
    </citation>
    <scope>NUCLEOTIDE SEQUENCE [LARGE SCALE GENOMIC DNA]</scope>
    <source>
        <strain evidence="6 7">DSM 102200</strain>
    </source>
</reference>
<dbReference type="InterPro" id="IPR008920">
    <property type="entry name" value="TF_FadR/GntR_C"/>
</dbReference>
<comment type="caution">
    <text evidence="6">The sequence shown here is derived from an EMBL/GenBank/DDBJ whole genome shotgun (WGS) entry which is preliminary data.</text>
</comment>
<name>A0A543CV89_9ACTN</name>
<protein>
    <submittedName>
        <fullName evidence="6">GntR family transcriptional regulator</fullName>
    </submittedName>
</protein>
<dbReference type="PANTHER" id="PTHR43537:SF24">
    <property type="entry name" value="GLUCONATE OPERON TRANSCRIPTIONAL REPRESSOR"/>
    <property type="match status" value="1"/>
</dbReference>
<evidence type="ECO:0000313" key="7">
    <source>
        <dbReference type="Proteomes" id="UP000316096"/>
    </source>
</evidence>
<dbReference type="CDD" id="cd07377">
    <property type="entry name" value="WHTH_GntR"/>
    <property type="match status" value="1"/>
</dbReference>
<dbReference type="Gene3D" id="1.20.120.530">
    <property type="entry name" value="GntR ligand-binding domain-like"/>
    <property type="match status" value="1"/>
</dbReference>
<feature type="region of interest" description="Disordered" evidence="4">
    <location>
        <begin position="1"/>
        <end position="20"/>
    </location>
</feature>
<dbReference type="OrthoDB" id="5182935at2"/>
<dbReference type="PANTHER" id="PTHR43537">
    <property type="entry name" value="TRANSCRIPTIONAL REGULATOR, GNTR FAMILY"/>
    <property type="match status" value="1"/>
</dbReference>
<evidence type="ECO:0000256" key="1">
    <source>
        <dbReference type="ARBA" id="ARBA00023015"/>
    </source>
</evidence>
<dbReference type="GO" id="GO:0003700">
    <property type="term" value="F:DNA-binding transcription factor activity"/>
    <property type="evidence" value="ECO:0007669"/>
    <property type="project" value="InterPro"/>
</dbReference>
<evidence type="ECO:0000256" key="2">
    <source>
        <dbReference type="ARBA" id="ARBA00023125"/>
    </source>
</evidence>
<keyword evidence="1" id="KW-0805">Transcription regulation</keyword>
<feature type="domain" description="HTH gntR-type" evidence="5">
    <location>
        <begin position="20"/>
        <end position="87"/>
    </location>
</feature>
<keyword evidence="7" id="KW-1185">Reference proteome</keyword>
<gene>
    <name evidence="6" type="ORF">FB559_6769</name>
</gene>
<dbReference type="InterPro" id="IPR011711">
    <property type="entry name" value="GntR_C"/>
</dbReference>
<evidence type="ECO:0000256" key="4">
    <source>
        <dbReference type="SAM" id="MobiDB-lite"/>
    </source>
</evidence>
<dbReference type="InterPro" id="IPR036390">
    <property type="entry name" value="WH_DNA-bd_sf"/>
</dbReference>
<sequence length="234" mass="26851">MPGQTKQTASADQHGADQNGAVSQRVAGYLREAILSGEIVPGERIRQEDVAARFGTSRLPVREALRILEAEGLTEHHMHKGARVPRLDRHEVDVIYQMRERLEPLALAESLPHLREDDLRRLEEIQARIEDDADIAEFLALDREFHLLTYAGCPIDQLSSMVVRMWNTTQHYRRTFMNLTGPSRRWVVNAEHRLILDAVERRDAVDAERYLSGHIRRTRIELSRHPEAFEGPSA</sequence>
<dbReference type="Gene3D" id="1.10.10.10">
    <property type="entry name" value="Winged helix-like DNA-binding domain superfamily/Winged helix DNA-binding domain"/>
    <property type="match status" value="1"/>
</dbReference>
<dbReference type="PROSITE" id="PS50949">
    <property type="entry name" value="HTH_GNTR"/>
    <property type="match status" value="1"/>
</dbReference>
<dbReference type="AlphaFoldDB" id="A0A543CV89"/>
<dbReference type="SUPFAM" id="SSF48008">
    <property type="entry name" value="GntR ligand-binding domain-like"/>
    <property type="match status" value="1"/>
</dbReference>
<dbReference type="EMBL" id="VFOZ01000001">
    <property type="protein sequence ID" value="TQM01026.1"/>
    <property type="molecule type" value="Genomic_DNA"/>
</dbReference>
<dbReference type="Proteomes" id="UP000316096">
    <property type="component" value="Unassembled WGS sequence"/>
</dbReference>
<dbReference type="GO" id="GO:0003677">
    <property type="term" value="F:DNA binding"/>
    <property type="evidence" value="ECO:0007669"/>
    <property type="project" value="UniProtKB-KW"/>
</dbReference>
<dbReference type="RefSeq" id="WP_141960913.1">
    <property type="nucleotide sequence ID" value="NZ_VFOZ01000001.1"/>
</dbReference>
<keyword evidence="2" id="KW-0238">DNA-binding</keyword>